<feature type="signal peptide" evidence="1">
    <location>
        <begin position="1"/>
        <end position="28"/>
    </location>
</feature>
<dbReference type="Proteomes" id="UP001297581">
    <property type="component" value="Unassembled WGS sequence"/>
</dbReference>
<reference evidence="2 3" key="1">
    <citation type="submission" date="2022-02" db="EMBL/GenBank/DDBJ databases">
        <title>The genome sequence of Shewanella sp. 3B26.</title>
        <authorList>
            <person name="Du J."/>
        </authorList>
    </citation>
    <scope>NUCLEOTIDE SEQUENCE [LARGE SCALE GENOMIC DNA]</scope>
    <source>
        <strain evidence="2 3">3B26</strain>
    </source>
</reference>
<dbReference type="EMBL" id="JAKUDL010000012">
    <property type="protein sequence ID" value="MCH4296562.1"/>
    <property type="molecule type" value="Genomic_DNA"/>
</dbReference>
<keyword evidence="1" id="KW-0732">Signal</keyword>
<accession>A0AAJ1BKW0</accession>
<feature type="chain" id="PRO_5042602569" description="DUF2541 family protein" evidence="1">
    <location>
        <begin position="29"/>
        <end position="149"/>
    </location>
</feature>
<gene>
    <name evidence="2" type="ORF">MJ923_19840</name>
</gene>
<evidence type="ECO:0000256" key="1">
    <source>
        <dbReference type="SAM" id="SignalP"/>
    </source>
</evidence>
<evidence type="ECO:0008006" key="4">
    <source>
        <dbReference type="Google" id="ProtNLM"/>
    </source>
</evidence>
<dbReference type="AlphaFoldDB" id="A0AAJ1BKW0"/>
<sequence>MSLKRKTSSIFAAALTLSISLVTMPAMAAEWFKIADKVVNYKSETDEVTPQFGEKNVTHIKLVCTQGTVNLHKISLHMSDGSVKVVDNLGVLSKGLASRVIGVPKGDAKLKKIELNYDSMGSQEMALLGMSKKAHVDIMGKNDDKDKSE</sequence>
<proteinExistence type="predicted"/>
<evidence type="ECO:0000313" key="2">
    <source>
        <dbReference type="EMBL" id="MCH4296562.1"/>
    </source>
</evidence>
<evidence type="ECO:0000313" key="3">
    <source>
        <dbReference type="Proteomes" id="UP001297581"/>
    </source>
</evidence>
<comment type="caution">
    <text evidence="2">The sequence shown here is derived from an EMBL/GenBank/DDBJ whole genome shotgun (WGS) entry which is preliminary data.</text>
</comment>
<name>A0AAJ1BKW0_9GAMM</name>
<protein>
    <recommendedName>
        <fullName evidence="4">DUF2541 family protein</fullName>
    </recommendedName>
</protein>
<organism evidence="2 3">
    <name type="scientific">Shewanella zhuhaiensis</name>
    <dbReference type="NCBI Taxonomy" id="2919576"/>
    <lineage>
        <taxon>Bacteria</taxon>
        <taxon>Pseudomonadati</taxon>
        <taxon>Pseudomonadota</taxon>
        <taxon>Gammaproteobacteria</taxon>
        <taxon>Alteromonadales</taxon>
        <taxon>Shewanellaceae</taxon>
        <taxon>Shewanella</taxon>
    </lineage>
</organism>
<dbReference type="RefSeq" id="WP_240592572.1">
    <property type="nucleotide sequence ID" value="NZ_JAKUDL010000012.1"/>
</dbReference>
<keyword evidence="3" id="KW-1185">Reference proteome</keyword>